<protein>
    <submittedName>
        <fullName evidence="1">Uncharacterized protein</fullName>
    </submittedName>
</protein>
<evidence type="ECO:0000313" key="2">
    <source>
        <dbReference type="Proteomes" id="UP001595632"/>
    </source>
</evidence>
<keyword evidence="2" id="KW-1185">Reference proteome</keyword>
<name>A0ABV7GVB9_9RHOB</name>
<dbReference type="RefSeq" id="WP_275631426.1">
    <property type="nucleotide sequence ID" value="NZ_JARGYD010000001.1"/>
</dbReference>
<proteinExistence type="predicted"/>
<sequence length="91" mass="9647">MIITFILGMLALAFVDKAEPHVKRGLENVFMAEIRLSRGQLRLATVLATLLGAAIVAELLADGEAIPLLLGACVGLVLPKLTGRSWPGPKD</sequence>
<reference evidence="2" key="1">
    <citation type="journal article" date="2019" name="Int. J. Syst. Evol. Microbiol.">
        <title>The Global Catalogue of Microorganisms (GCM) 10K type strain sequencing project: providing services to taxonomists for standard genome sequencing and annotation.</title>
        <authorList>
            <consortium name="The Broad Institute Genomics Platform"/>
            <consortium name="The Broad Institute Genome Sequencing Center for Infectious Disease"/>
            <person name="Wu L."/>
            <person name="Ma J."/>
        </authorList>
    </citation>
    <scope>NUCLEOTIDE SEQUENCE [LARGE SCALE GENOMIC DNA]</scope>
    <source>
        <strain evidence="2">KCTC 52366</strain>
    </source>
</reference>
<accession>A0ABV7GVB9</accession>
<evidence type="ECO:0000313" key="1">
    <source>
        <dbReference type="EMBL" id="MFC3144166.1"/>
    </source>
</evidence>
<comment type="caution">
    <text evidence="1">The sequence shown here is derived from an EMBL/GenBank/DDBJ whole genome shotgun (WGS) entry which is preliminary data.</text>
</comment>
<dbReference type="EMBL" id="JBHRTB010000010">
    <property type="protein sequence ID" value="MFC3144166.1"/>
    <property type="molecule type" value="Genomic_DNA"/>
</dbReference>
<dbReference type="Proteomes" id="UP001595632">
    <property type="component" value="Unassembled WGS sequence"/>
</dbReference>
<organism evidence="1 2">
    <name type="scientific">Psychromarinibacter halotolerans</name>
    <dbReference type="NCBI Taxonomy" id="1775175"/>
    <lineage>
        <taxon>Bacteria</taxon>
        <taxon>Pseudomonadati</taxon>
        <taxon>Pseudomonadota</taxon>
        <taxon>Alphaproteobacteria</taxon>
        <taxon>Rhodobacterales</taxon>
        <taxon>Paracoccaceae</taxon>
        <taxon>Psychromarinibacter</taxon>
    </lineage>
</organism>
<gene>
    <name evidence="1" type="ORF">ACFOGP_15705</name>
</gene>